<accession>A0A4S4LY71</accession>
<comment type="caution">
    <text evidence="1">The sequence shown here is derived from an EMBL/GenBank/DDBJ whole genome shotgun (WGS) entry which is preliminary data.</text>
</comment>
<dbReference type="EMBL" id="SGPL01000108">
    <property type="protein sequence ID" value="THH17512.1"/>
    <property type="molecule type" value="Genomic_DNA"/>
</dbReference>
<evidence type="ECO:0000313" key="2">
    <source>
        <dbReference type="Proteomes" id="UP000310158"/>
    </source>
</evidence>
<dbReference type="AlphaFoldDB" id="A0A4S4LY71"/>
<proteinExistence type="predicted"/>
<reference evidence="1 2" key="1">
    <citation type="submission" date="2019-02" db="EMBL/GenBank/DDBJ databases">
        <title>Genome sequencing of the rare red list fungi Bondarzewia mesenterica.</title>
        <authorList>
            <person name="Buettner E."/>
            <person name="Kellner H."/>
        </authorList>
    </citation>
    <scope>NUCLEOTIDE SEQUENCE [LARGE SCALE GENOMIC DNA]</scope>
    <source>
        <strain evidence="1 2">DSM 108281</strain>
    </source>
</reference>
<name>A0A4S4LY71_9AGAM</name>
<protein>
    <submittedName>
        <fullName evidence="1">Uncharacterized protein</fullName>
    </submittedName>
</protein>
<dbReference type="Proteomes" id="UP000310158">
    <property type="component" value="Unassembled WGS sequence"/>
</dbReference>
<evidence type="ECO:0000313" key="1">
    <source>
        <dbReference type="EMBL" id="THH17512.1"/>
    </source>
</evidence>
<organism evidence="1 2">
    <name type="scientific">Bondarzewia mesenterica</name>
    <dbReference type="NCBI Taxonomy" id="1095465"/>
    <lineage>
        <taxon>Eukaryota</taxon>
        <taxon>Fungi</taxon>
        <taxon>Dikarya</taxon>
        <taxon>Basidiomycota</taxon>
        <taxon>Agaricomycotina</taxon>
        <taxon>Agaricomycetes</taxon>
        <taxon>Russulales</taxon>
        <taxon>Bondarzewiaceae</taxon>
        <taxon>Bondarzewia</taxon>
    </lineage>
</organism>
<keyword evidence="2" id="KW-1185">Reference proteome</keyword>
<sequence>MSVFPTLPAPTPTYLPPLTPPSSALIYYALLCTLTPSAVKPPSHWSTESTQAICLLSSSPPAVAVQPIPRLIPSWLINDALFPILSNSSFLV</sequence>
<gene>
    <name evidence="1" type="ORF">EW146_g3320</name>
</gene>